<evidence type="ECO:0000313" key="8">
    <source>
        <dbReference type="EMBL" id="SAL99774.1"/>
    </source>
</evidence>
<reference evidence="8" key="1">
    <citation type="submission" date="2016-04" db="EMBL/GenBank/DDBJ databases">
        <authorList>
            <person name="Evans L.H."/>
            <person name="Alamgir A."/>
            <person name="Owens N."/>
            <person name="Weber N.D."/>
            <person name="Virtaneva K."/>
            <person name="Barbian K."/>
            <person name="Babar A."/>
            <person name="Rosenke K."/>
        </authorList>
    </citation>
    <scope>NUCLEOTIDE SEQUENCE [LARGE SCALE GENOMIC DNA]</scope>
    <source>
        <strain evidence="8">CBS 101.48</strain>
    </source>
</reference>
<keyword evidence="4" id="KW-0539">Nucleus</keyword>
<accession>A0A163JJI3</accession>
<evidence type="ECO:0000256" key="4">
    <source>
        <dbReference type="ARBA" id="ARBA00023242"/>
    </source>
</evidence>
<evidence type="ECO:0000256" key="1">
    <source>
        <dbReference type="ARBA" id="ARBA00004123"/>
    </source>
</evidence>
<keyword evidence="3" id="KW-0238">DNA-binding</keyword>
<feature type="region of interest" description="Disordered" evidence="6">
    <location>
        <begin position="93"/>
        <end position="120"/>
    </location>
</feature>
<dbReference type="InterPro" id="IPR036388">
    <property type="entry name" value="WH-like_DNA-bd_sf"/>
</dbReference>
<dbReference type="PANTHER" id="PTHR10015">
    <property type="entry name" value="HEAT SHOCK TRANSCRIPTION FACTOR"/>
    <property type="match status" value="1"/>
</dbReference>
<feature type="compositionally biased region" description="Basic and acidic residues" evidence="6">
    <location>
        <begin position="395"/>
        <end position="419"/>
    </location>
</feature>
<feature type="compositionally biased region" description="Low complexity" evidence="6">
    <location>
        <begin position="322"/>
        <end position="343"/>
    </location>
</feature>
<feature type="compositionally biased region" description="Low complexity" evidence="6">
    <location>
        <begin position="381"/>
        <end position="394"/>
    </location>
</feature>
<dbReference type="Proteomes" id="UP000078561">
    <property type="component" value="Unassembled WGS sequence"/>
</dbReference>
<feature type="region of interest" description="Disordered" evidence="6">
    <location>
        <begin position="243"/>
        <end position="296"/>
    </location>
</feature>
<organism evidence="8">
    <name type="scientific">Absidia glauca</name>
    <name type="common">Pin mould</name>
    <dbReference type="NCBI Taxonomy" id="4829"/>
    <lineage>
        <taxon>Eukaryota</taxon>
        <taxon>Fungi</taxon>
        <taxon>Fungi incertae sedis</taxon>
        <taxon>Mucoromycota</taxon>
        <taxon>Mucoromycotina</taxon>
        <taxon>Mucoromycetes</taxon>
        <taxon>Mucorales</taxon>
        <taxon>Cunninghamellaceae</taxon>
        <taxon>Absidia</taxon>
    </lineage>
</organism>
<dbReference type="OrthoDB" id="60033at2759"/>
<dbReference type="SMART" id="SM00415">
    <property type="entry name" value="HSF"/>
    <property type="match status" value="1"/>
</dbReference>
<proteinExistence type="inferred from homology"/>
<keyword evidence="9" id="KW-1185">Reference proteome</keyword>
<feature type="compositionally biased region" description="Basic residues" evidence="6">
    <location>
        <begin position="100"/>
        <end position="112"/>
    </location>
</feature>
<feature type="region of interest" description="Disordered" evidence="6">
    <location>
        <begin position="447"/>
        <end position="468"/>
    </location>
</feature>
<feature type="compositionally biased region" description="Low complexity" evidence="6">
    <location>
        <begin position="12"/>
        <end position="27"/>
    </location>
</feature>
<dbReference type="PANTHER" id="PTHR10015:SF427">
    <property type="entry name" value="HEAT SHOCK FACTOR PROTEIN"/>
    <property type="match status" value="1"/>
</dbReference>
<comment type="subcellular location">
    <subcellularLocation>
        <location evidence="1">Nucleus</location>
    </subcellularLocation>
</comment>
<dbReference type="InParanoid" id="A0A163JJI3"/>
<feature type="compositionally biased region" description="Basic and acidic residues" evidence="6">
    <location>
        <begin position="249"/>
        <end position="258"/>
    </location>
</feature>
<protein>
    <recommendedName>
        <fullName evidence="7">HSF-type DNA-binding domain-containing protein</fullName>
    </recommendedName>
</protein>
<feature type="region of interest" description="Disordered" evidence="6">
    <location>
        <begin position="322"/>
        <end position="425"/>
    </location>
</feature>
<dbReference type="SUPFAM" id="SSF46785">
    <property type="entry name" value="Winged helix' DNA-binding domain"/>
    <property type="match status" value="1"/>
</dbReference>
<evidence type="ECO:0000256" key="2">
    <source>
        <dbReference type="ARBA" id="ARBA00006403"/>
    </source>
</evidence>
<evidence type="ECO:0000256" key="5">
    <source>
        <dbReference type="RuleBase" id="RU004020"/>
    </source>
</evidence>
<feature type="region of interest" description="Disordered" evidence="6">
    <location>
        <begin position="1"/>
        <end position="30"/>
    </location>
</feature>
<comment type="similarity">
    <text evidence="2 5">Belongs to the HSF family.</text>
</comment>
<dbReference type="Pfam" id="PF00447">
    <property type="entry name" value="HSF_DNA-bind"/>
    <property type="match status" value="1"/>
</dbReference>
<evidence type="ECO:0000256" key="6">
    <source>
        <dbReference type="SAM" id="MobiDB-lite"/>
    </source>
</evidence>
<feature type="compositionally biased region" description="Basic and acidic residues" evidence="6">
    <location>
        <begin position="447"/>
        <end position="459"/>
    </location>
</feature>
<evidence type="ECO:0000259" key="7">
    <source>
        <dbReference type="SMART" id="SM00415"/>
    </source>
</evidence>
<dbReference type="OMA" id="HYNEENQ"/>
<dbReference type="AlphaFoldDB" id="A0A163JJI3"/>
<dbReference type="Gene3D" id="1.10.10.10">
    <property type="entry name" value="Winged helix-like DNA-binding domain superfamily/Winged helix DNA-binding domain"/>
    <property type="match status" value="1"/>
</dbReference>
<name>A0A163JJI3_ABSGL</name>
<feature type="domain" description="HSF-type DNA-binding" evidence="7">
    <location>
        <begin position="132"/>
        <end position="238"/>
    </location>
</feature>
<dbReference type="GO" id="GO:0003700">
    <property type="term" value="F:DNA-binding transcription factor activity"/>
    <property type="evidence" value="ECO:0007669"/>
    <property type="project" value="InterPro"/>
</dbReference>
<dbReference type="InterPro" id="IPR000232">
    <property type="entry name" value="HSF_DNA-bd"/>
</dbReference>
<feature type="compositionally biased region" description="Low complexity" evidence="6">
    <location>
        <begin position="281"/>
        <end position="296"/>
    </location>
</feature>
<dbReference type="EMBL" id="LT552963">
    <property type="protein sequence ID" value="SAL99774.1"/>
    <property type="molecule type" value="Genomic_DNA"/>
</dbReference>
<sequence length="578" mass="66056">MNYQDYVSVPKQQQSTTNNNSNNASTNVYYQPGVGSPFTISPESTSALSTLEPSNSGYIITHQNTPSVVTYSTNASDTTTIIDTSSYSFPSSSGHMYQQHAHHHNNHHHQQHHFQQQQQEENDLMVPLPERGVAGFVCKLYQSLDASDGGEKYARWMKHNGKDMFVIDCIPKFTETVLPKLFKHCKFASFVRQLNIYGFQRDTDARKSKDSRDKEICRWYHTHFRPGRRDLFHLIRRKAPRYSRRKRIKMEQQEDDKTGTTNSGDESDQEHGDNHTLHQVSPSATSTATTPTMTNNNINVVYCSSPSSSMFREPHGLIDTSPMMLSPPLLPSSSSSTAIVSTSPPLPPPTPPSQQQHQQRSCDESSSSALHIPVQLKQEPNDSPSLSLPLQPHQQQEHPDLLHQQSQDHHTILHPHQHEPSSSMPLDLDMNTTVMHGNTSTDFEGFIKEPSHKPHEDHSLQQSQQFEQQLHQLQQQQQFQHLQQQQQQHILPFEQDPSMYNIMLQVSPPPPPPPSASTSSSSPSFLYQEKLKAHISRLQHDYQQMHTYFTTELGKAHKQIEIQRLRREFLERSLRGDR</sequence>
<dbReference type="GO" id="GO:0005634">
    <property type="term" value="C:nucleus"/>
    <property type="evidence" value="ECO:0007669"/>
    <property type="project" value="UniProtKB-SubCell"/>
</dbReference>
<gene>
    <name evidence="8" type="primary">ABSGL_05420.1 scaffold 6965</name>
</gene>
<dbReference type="STRING" id="4829.A0A163JJI3"/>
<dbReference type="GO" id="GO:0043565">
    <property type="term" value="F:sequence-specific DNA binding"/>
    <property type="evidence" value="ECO:0007669"/>
    <property type="project" value="InterPro"/>
</dbReference>
<evidence type="ECO:0000313" key="9">
    <source>
        <dbReference type="Proteomes" id="UP000078561"/>
    </source>
</evidence>
<dbReference type="InterPro" id="IPR036390">
    <property type="entry name" value="WH_DNA-bd_sf"/>
</dbReference>
<evidence type="ECO:0000256" key="3">
    <source>
        <dbReference type="ARBA" id="ARBA00023125"/>
    </source>
</evidence>